<reference evidence="2 3" key="1">
    <citation type="journal article" date="2018" name="Front. Microbiol.">
        <title>Hydrolytic Capabilities as a Key to Environmental Success: Chitinolytic and Cellulolytic Acidobacteria From Acidic Sub-arctic Soils and Boreal Peatlands.</title>
        <authorList>
            <person name="Belova S.E."/>
            <person name="Ravin N.V."/>
            <person name="Pankratov T.A."/>
            <person name="Rakitin A.L."/>
            <person name="Ivanova A.A."/>
            <person name="Beletsky A.V."/>
            <person name="Mardanov A.V."/>
            <person name="Sinninghe Damste J.S."/>
            <person name="Dedysh S.N."/>
        </authorList>
    </citation>
    <scope>NUCLEOTIDE SEQUENCE [LARGE SCALE GENOMIC DNA]</scope>
    <source>
        <strain evidence="2 3">SBC82</strain>
    </source>
</reference>
<gene>
    <name evidence="2" type="ORF">ACPOL_3168</name>
</gene>
<dbReference type="EMBL" id="CP030840">
    <property type="protein sequence ID" value="AXC12463.1"/>
    <property type="molecule type" value="Genomic_DNA"/>
</dbReference>
<name>A0A2Z5FZW6_9BACT</name>
<evidence type="ECO:0000313" key="3">
    <source>
        <dbReference type="Proteomes" id="UP000253606"/>
    </source>
</evidence>
<protein>
    <submittedName>
        <fullName evidence="2">Uncharacterized protein</fullName>
    </submittedName>
</protein>
<evidence type="ECO:0000313" key="2">
    <source>
        <dbReference type="EMBL" id="AXC12463.1"/>
    </source>
</evidence>
<accession>A0A2Z5FZW6</accession>
<dbReference type="Proteomes" id="UP000253606">
    <property type="component" value="Chromosome"/>
</dbReference>
<evidence type="ECO:0000256" key="1">
    <source>
        <dbReference type="SAM" id="MobiDB-lite"/>
    </source>
</evidence>
<proteinExistence type="predicted"/>
<keyword evidence="3" id="KW-1185">Reference proteome</keyword>
<dbReference type="AlphaFoldDB" id="A0A2Z5FZW6"/>
<feature type="region of interest" description="Disordered" evidence="1">
    <location>
        <begin position="1"/>
        <end position="26"/>
    </location>
</feature>
<dbReference type="KEGG" id="abas:ACPOL_3168"/>
<organism evidence="2 3">
    <name type="scientific">Acidisarcina polymorpha</name>
    <dbReference type="NCBI Taxonomy" id="2211140"/>
    <lineage>
        <taxon>Bacteria</taxon>
        <taxon>Pseudomonadati</taxon>
        <taxon>Acidobacteriota</taxon>
        <taxon>Terriglobia</taxon>
        <taxon>Terriglobales</taxon>
        <taxon>Acidobacteriaceae</taxon>
        <taxon>Acidisarcina</taxon>
    </lineage>
</organism>
<sequence length="57" mass="6440">MKMLLGSDRNQSIHDEAAAVPNGNKNNQPLCDYHKHLIWNPTAMKETGRLETSYADN</sequence>